<dbReference type="PROSITE" id="PS50005">
    <property type="entry name" value="TPR"/>
    <property type="match status" value="1"/>
</dbReference>
<dbReference type="OrthoDB" id="2209931at2"/>
<evidence type="ECO:0000313" key="3">
    <source>
        <dbReference type="Proteomes" id="UP000235670"/>
    </source>
</evidence>
<sequence>MEKDINNKLLIQLWKEFLVLNNFSNVEDALEEFLKCCSETINSNIDEYENMLELSNNNDEEEENYGEYPPVDSIDELLIKEVYDLEFELMKVEGKLEDAALESGDVAFVDDKDINRQLRLTNMLGSLYLTQNFYIKAIDCFSLVLKVNPSDKYDVKYKLGKAYLYSDMEEELLKLVKSYDYKKDEALLMLLVSNYITKGNIPLAHYYFECIKLINNKLVEHINASEIPVDLVEKTPKNLKNKLDRVIFAFRTIDQYILTLYHYDYMKYFANNKLPKEEFKKIDRKFNFEKEIFKGIENKIYIFRNNGFYTKDDFAEVNKKDVLKLEGIGEKTILRLIKNGVEFKK</sequence>
<dbReference type="InterPro" id="IPR019734">
    <property type="entry name" value="TPR_rpt"/>
</dbReference>
<accession>A0A2N6SDZ0</accession>
<dbReference type="STRING" id="84135.GCA_001052115_01059"/>
<gene>
    <name evidence="2" type="ORF">CJ218_06090</name>
</gene>
<dbReference type="Gene3D" id="1.25.40.10">
    <property type="entry name" value="Tetratricopeptide repeat domain"/>
    <property type="match status" value="1"/>
</dbReference>
<dbReference type="SUPFAM" id="SSF47794">
    <property type="entry name" value="Rad51 N-terminal domain-like"/>
    <property type="match status" value="1"/>
</dbReference>
<dbReference type="SUPFAM" id="SSF48452">
    <property type="entry name" value="TPR-like"/>
    <property type="match status" value="1"/>
</dbReference>
<protein>
    <submittedName>
        <fullName evidence="2">Uncharacterized protein</fullName>
    </submittedName>
</protein>
<dbReference type="GO" id="GO:0000166">
    <property type="term" value="F:nucleotide binding"/>
    <property type="evidence" value="ECO:0007669"/>
    <property type="project" value="InterPro"/>
</dbReference>
<name>A0A2N6SDZ0_9BACL</name>
<comment type="caution">
    <text evidence="2">The sequence shown here is derived from an EMBL/GenBank/DDBJ whole genome shotgun (WGS) entry which is preliminary data.</text>
</comment>
<feature type="repeat" description="TPR" evidence="1">
    <location>
        <begin position="118"/>
        <end position="151"/>
    </location>
</feature>
<organism evidence="2 3">
    <name type="scientific">Gemella sanguinis</name>
    <dbReference type="NCBI Taxonomy" id="84135"/>
    <lineage>
        <taxon>Bacteria</taxon>
        <taxon>Bacillati</taxon>
        <taxon>Bacillota</taxon>
        <taxon>Bacilli</taxon>
        <taxon>Bacillales</taxon>
        <taxon>Gemellaceae</taxon>
        <taxon>Gemella</taxon>
    </lineage>
</organism>
<evidence type="ECO:0000256" key="1">
    <source>
        <dbReference type="PROSITE-ProRule" id="PRU00339"/>
    </source>
</evidence>
<reference evidence="2 3" key="1">
    <citation type="submission" date="2017-09" db="EMBL/GenBank/DDBJ databases">
        <title>Bacterial strain isolated from the female urinary microbiota.</title>
        <authorList>
            <person name="Thomas-White K."/>
            <person name="Kumar N."/>
            <person name="Forster S."/>
            <person name="Putonti C."/>
            <person name="Lawley T."/>
            <person name="Wolfe A.J."/>
        </authorList>
    </citation>
    <scope>NUCLEOTIDE SEQUENCE [LARGE SCALE GENOMIC DNA]</scope>
    <source>
        <strain evidence="2 3">UMB0186</strain>
    </source>
</reference>
<dbReference type="EMBL" id="PNGT01000006">
    <property type="protein sequence ID" value="PMC52162.1"/>
    <property type="molecule type" value="Genomic_DNA"/>
</dbReference>
<keyword evidence="1" id="KW-0802">TPR repeat</keyword>
<proteinExistence type="predicted"/>
<dbReference type="InterPro" id="IPR010995">
    <property type="entry name" value="DNA_repair_Rad51/TF_NusA_a-hlx"/>
</dbReference>
<dbReference type="RefSeq" id="WP_102189981.1">
    <property type="nucleotide sequence ID" value="NZ_CAUTAO010000005.1"/>
</dbReference>
<dbReference type="InterPro" id="IPR011990">
    <property type="entry name" value="TPR-like_helical_dom_sf"/>
</dbReference>
<dbReference type="AlphaFoldDB" id="A0A2N6SDZ0"/>
<evidence type="ECO:0000313" key="2">
    <source>
        <dbReference type="EMBL" id="PMC52162.1"/>
    </source>
</evidence>
<dbReference type="Proteomes" id="UP000235670">
    <property type="component" value="Unassembled WGS sequence"/>
</dbReference>